<dbReference type="InterPro" id="IPR011009">
    <property type="entry name" value="Kinase-like_dom_sf"/>
</dbReference>
<dbReference type="SUPFAM" id="SSF56112">
    <property type="entry name" value="Protein kinase-like (PK-like)"/>
    <property type="match status" value="1"/>
</dbReference>
<dbReference type="AlphaFoldDB" id="A0A504U4Z9"/>
<dbReference type="Proteomes" id="UP000316429">
    <property type="component" value="Unassembled WGS sequence"/>
</dbReference>
<protein>
    <submittedName>
        <fullName evidence="1">Serine/threonine protein phosphatase</fullName>
    </submittedName>
</protein>
<sequence length="288" mass="31302">MAYPDGPERTGGHDIDLGNDEIGELLRAIMQSDGRVQRLELEGRTVWIKRQGSKSLPPLVALQGLFAGLFRLPVLRPSPQLSPEAMQARELARIRAFADAGFPVPKIVYASATAMVMSDVGPTIDRRMKMLKRTDPASHDALLVKVADALGRVHAAGLSHGRPHVRDFFLEEDGVGFMDFEEDPASVMPLAVAQARDVLLYFLVVTALALSPDTTCPAALQAWLAHAPKAARVELVRLTALISRILPLARLIGRLHMGSDLRRFIMATEFLMRVPPIAVDGPGIAKAG</sequence>
<proteinExistence type="predicted"/>
<dbReference type="OrthoDB" id="8028712at2"/>
<organism evidence="1 2">
    <name type="scientific">Rhizobium glycinendophyticum</name>
    <dbReference type="NCBI Taxonomy" id="2589807"/>
    <lineage>
        <taxon>Bacteria</taxon>
        <taxon>Pseudomonadati</taxon>
        <taxon>Pseudomonadota</taxon>
        <taxon>Alphaproteobacteria</taxon>
        <taxon>Hyphomicrobiales</taxon>
        <taxon>Rhizobiaceae</taxon>
        <taxon>Rhizobium/Agrobacterium group</taxon>
        <taxon>Rhizobium</taxon>
    </lineage>
</organism>
<evidence type="ECO:0000313" key="2">
    <source>
        <dbReference type="Proteomes" id="UP000316429"/>
    </source>
</evidence>
<comment type="caution">
    <text evidence="1">The sequence shown here is derived from an EMBL/GenBank/DDBJ whole genome shotgun (WGS) entry which is preliminary data.</text>
</comment>
<dbReference type="RefSeq" id="WP_140825917.1">
    <property type="nucleotide sequence ID" value="NZ_VFYP01000001.1"/>
</dbReference>
<gene>
    <name evidence="1" type="ORF">FJQ55_01235</name>
</gene>
<dbReference type="Pfam" id="PF06293">
    <property type="entry name" value="Kdo"/>
    <property type="match status" value="1"/>
</dbReference>
<dbReference type="EMBL" id="VFYP01000001">
    <property type="protein sequence ID" value="TPP09529.1"/>
    <property type="molecule type" value="Genomic_DNA"/>
</dbReference>
<evidence type="ECO:0000313" key="1">
    <source>
        <dbReference type="EMBL" id="TPP09529.1"/>
    </source>
</evidence>
<reference evidence="1 2" key="1">
    <citation type="submission" date="2019-06" db="EMBL/GenBank/DDBJ databases">
        <title>Rhizobium sp. CL12 isolated from roots of soybean.</title>
        <authorList>
            <person name="Wang C."/>
        </authorList>
    </citation>
    <scope>NUCLEOTIDE SEQUENCE [LARGE SCALE GENOMIC DNA]</scope>
    <source>
        <strain evidence="1 2">CL12</strain>
    </source>
</reference>
<keyword evidence="2" id="KW-1185">Reference proteome</keyword>
<name>A0A504U4Z9_9HYPH</name>
<accession>A0A504U4Z9</accession>